<dbReference type="InterPro" id="IPR006148">
    <property type="entry name" value="Glc/Gal-6P_isomerase"/>
</dbReference>
<dbReference type="Pfam" id="PF01182">
    <property type="entry name" value="Glucosamine_iso"/>
    <property type="match status" value="1"/>
</dbReference>
<dbReference type="EMBL" id="JADZSC010000002">
    <property type="protein sequence ID" value="MBH0230796.1"/>
    <property type="molecule type" value="Genomic_DNA"/>
</dbReference>
<dbReference type="GO" id="GO:0004342">
    <property type="term" value="F:glucosamine-6-phosphate deaminase activity"/>
    <property type="evidence" value="ECO:0007669"/>
    <property type="project" value="UniProtKB-UniRule"/>
</dbReference>
<dbReference type="GO" id="GO:0019262">
    <property type="term" value="P:N-acetylneuraminate catabolic process"/>
    <property type="evidence" value="ECO:0007669"/>
    <property type="project" value="UniProtKB-UniRule"/>
</dbReference>
<comment type="caution">
    <text evidence="6">The sequence shown here is derived from an EMBL/GenBank/DDBJ whole genome shotgun (WGS) entry which is preliminary data.</text>
</comment>
<dbReference type="Proteomes" id="UP000614490">
    <property type="component" value="Unassembled WGS sequence"/>
</dbReference>
<organism evidence="6 7">
    <name type="scientific">Halobacillus yeomjeoni</name>
    <dbReference type="NCBI Taxonomy" id="311194"/>
    <lineage>
        <taxon>Bacteria</taxon>
        <taxon>Bacillati</taxon>
        <taxon>Bacillota</taxon>
        <taxon>Bacilli</taxon>
        <taxon>Bacillales</taxon>
        <taxon>Bacillaceae</taxon>
        <taxon>Halobacillus</taxon>
    </lineage>
</organism>
<comment type="pathway">
    <text evidence="4">Amino-sugar metabolism; N-acetylneuraminate degradation; D-fructose 6-phosphate from N-acetylneuraminate: step 5/5.</text>
</comment>
<dbReference type="GO" id="GO:0005737">
    <property type="term" value="C:cytoplasm"/>
    <property type="evidence" value="ECO:0007669"/>
    <property type="project" value="TreeGrafter"/>
</dbReference>
<comment type="function">
    <text evidence="4">Catalyzes the reversible isomerization-deamination of glucosamine 6-phosphate (GlcN6P) to form fructose 6-phosphate (Fru6P) and ammonium ion.</text>
</comment>
<dbReference type="GO" id="GO:0005975">
    <property type="term" value="P:carbohydrate metabolic process"/>
    <property type="evidence" value="ECO:0007669"/>
    <property type="project" value="InterPro"/>
</dbReference>
<dbReference type="CDD" id="cd01399">
    <property type="entry name" value="GlcN6P_deaminase"/>
    <property type="match status" value="1"/>
</dbReference>
<dbReference type="PANTHER" id="PTHR11280">
    <property type="entry name" value="GLUCOSAMINE-6-PHOSPHATE ISOMERASE"/>
    <property type="match status" value="1"/>
</dbReference>
<comment type="caution">
    <text evidence="4">Lacks conserved residue(s) required for the propagation of feature annotation.</text>
</comment>
<dbReference type="HAMAP" id="MF_01241">
    <property type="entry name" value="GlcN6P_deamin"/>
    <property type="match status" value="1"/>
</dbReference>
<dbReference type="AlphaFoldDB" id="A0A931HWS2"/>
<dbReference type="GO" id="GO:0042802">
    <property type="term" value="F:identical protein binding"/>
    <property type="evidence" value="ECO:0007669"/>
    <property type="project" value="TreeGrafter"/>
</dbReference>
<evidence type="ECO:0000313" key="6">
    <source>
        <dbReference type="EMBL" id="MBH0230796.1"/>
    </source>
</evidence>
<sequence length="241" mass="27183">MQVIQVADYEEMSTKTAAFFYCSTKGRPNLHLGLATGSTPIGFYEKLVERLQANLVDVSHLRTFNLDEYIGLHHDHPQSYHTFMRNLFYQPLGLSKHQTFIPDGTAEDIEQECERYEQQIQELGGLHIQLLGVGKNGHIGFNEPGTPFDSRTHCVELKSSTREANARFFESMEDVPTHAITMGIGTILEAEKIVLLASGEEKAEAIYQLVHGTYSEKWPITALQKHKDVTVYLDEDAGKLL</sequence>
<dbReference type="PANTHER" id="PTHR11280:SF5">
    <property type="entry name" value="GLUCOSAMINE-6-PHOSPHATE ISOMERASE"/>
    <property type="match status" value="1"/>
</dbReference>
<feature type="domain" description="Glucosamine/galactosamine-6-phosphate isomerase" evidence="5">
    <location>
        <begin position="25"/>
        <end position="229"/>
    </location>
</feature>
<comment type="catalytic activity">
    <reaction evidence="1 4">
        <text>alpha-D-glucosamine 6-phosphate + H2O = beta-D-fructose 6-phosphate + NH4(+)</text>
        <dbReference type="Rhea" id="RHEA:12172"/>
        <dbReference type="ChEBI" id="CHEBI:15377"/>
        <dbReference type="ChEBI" id="CHEBI:28938"/>
        <dbReference type="ChEBI" id="CHEBI:57634"/>
        <dbReference type="ChEBI" id="CHEBI:75989"/>
        <dbReference type="EC" id="3.5.99.6"/>
    </reaction>
</comment>
<protein>
    <recommendedName>
        <fullName evidence="4">Glucosamine-6-phosphate deaminase</fullName>
        <ecNumber evidence="4">3.5.99.6</ecNumber>
    </recommendedName>
    <alternativeName>
        <fullName evidence="4">GlcN6P deaminase</fullName>
        <shortName evidence="4">GNPDA</shortName>
    </alternativeName>
    <alternativeName>
        <fullName evidence="4">Glucosamine-6-phosphate isomerase</fullName>
    </alternativeName>
</protein>
<evidence type="ECO:0000256" key="2">
    <source>
        <dbReference type="ARBA" id="ARBA00022801"/>
    </source>
</evidence>
<keyword evidence="7" id="KW-1185">Reference proteome</keyword>
<keyword evidence="3 4" id="KW-0119">Carbohydrate metabolism</keyword>
<reference evidence="6 7" key="1">
    <citation type="journal article" date="2005" name="Int. J. Syst. Evol. Microbiol.">
        <title>Halobacillus yeomjeoni sp. nov., isolated from a marine solar saltern in Korea.</title>
        <authorList>
            <person name="Yoon J.H."/>
            <person name="Kang S.J."/>
            <person name="Lee C.H."/>
            <person name="Oh H.W."/>
            <person name="Oh T.K."/>
        </authorList>
    </citation>
    <scope>NUCLEOTIDE SEQUENCE [LARGE SCALE GENOMIC DNA]</scope>
    <source>
        <strain evidence="6 7">KCTC 3957</strain>
    </source>
</reference>
<dbReference type="Gene3D" id="3.40.50.1360">
    <property type="match status" value="1"/>
</dbReference>
<dbReference type="EC" id="3.5.99.6" evidence="4"/>
<gene>
    <name evidence="4 6" type="primary">nagB</name>
    <name evidence="6" type="ORF">H0267_11270</name>
</gene>
<dbReference type="InterPro" id="IPR037171">
    <property type="entry name" value="NagB/RpiA_transferase-like"/>
</dbReference>
<dbReference type="RefSeq" id="WP_197317407.1">
    <property type="nucleotide sequence ID" value="NZ_JADZSC010000002.1"/>
</dbReference>
<comment type="similarity">
    <text evidence="4">Belongs to the glucosamine/galactosamine-6-phosphate isomerase family. NagB subfamily.</text>
</comment>
<dbReference type="InterPro" id="IPR018321">
    <property type="entry name" value="Glucosamine6P_isomerase_CS"/>
</dbReference>
<feature type="active site" description="For ring-opening step" evidence="4">
    <location>
        <position position="143"/>
    </location>
</feature>
<dbReference type="GO" id="GO:0006046">
    <property type="term" value="P:N-acetylglucosamine catabolic process"/>
    <property type="evidence" value="ECO:0007669"/>
    <property type="project" value="UniProtKB-UniRule"/>
</dbReference>
<dbReference type="NCBIfam" id="TIGR00502">
    <property type="entry name" value="nagB"/>
    <property type="match status" value="1"/>
</dbReference>
<evidence type="ECO:0000259" key="5">
    <source>
        <dbReference type="Pfam" id="PF01182"/>
    </source>
</evidence>
<keyword evidence="2 4" id="KW-0378">Hydrolase</keyword>
<feature type="active site" description="For ring-opening step" evidence="4">
    <location>
        <position position="136"/>
    </location>
</feature>
<evidence type="ECO:0000256" key="1">
    <source>
        <dbReference type="ARBA" id="ARBA00000644"/>
    </source>
</evidence>
<evidence type="ECO:0000313" key="7">
    <source>
        <dbReference type="Proteomes" id="UP000614490"/>
    </source>
</evidence>
<feature type="active site" description="Proton acceptor; for ring-opening step" evidence="4">
    <location>
        <position position="138"/>
    </location>
</feature>
<dbReference type="GO" id="GO:0006043">
    <property type="term" value="P:glucosamine catabolic process"/>
    <property type="evidence" value="ECO:0007669"/>
    <property type="project" value="TreeGrafter"/>
</dbReference>
<feature type="active site" description="Proton acceptor; for enolization step" evidence="4">
    <location>
        <position position="67"/>
    </location>
</feature>
<dbReference type="FunFam" id="3.40.50.1360:FF:000003">
    <property type="entry name" value="Glucosamine-6-phosphate deaminase"/>
    <property type="match status" value="1"/>
</dbReference>
<proteinExistence type="inferred from homology"/>
<dbReference type="SUPFAM" id="SSF100950">
    <property type="entry name" value="NagB/RpiA/CoA transferase-like"/>
    <property type="match status" value="1"/>
</dbReference>
<evidence type="ECO:0000256" key="3">
    <source>
        <dbReference type="ARBA" id="ARBA00023277"/>
    </source>
</evidence>
<accession>A0A931HWS2</accession>
<dbReference type="PROSITE" id="PS01161">
    <property type="entry name" value="GLC_GALNAC_ISOMERASE"/>
    <property type="match status" value="1"/>
</dbReference>
<evidence type="ECO:0000256" key="4">
    <source>
        <dbReference type="HAMAP-Rule" id="MF_01241"/>
    </source>
</evidence>
<dbReference type="InterPro" id="IPR004547">
    <property type="entry name" value="Glucosamine6P_isomerase"/>
</dbReference>
<name>A0A931HWS2_9BACI</name>